<dbReference type="OrthoDB" id="2866996at2759"/>
<dbReference type="Gene3D" id="2.60.120.260">
    <property type="entry name" value="Galactose-binding domain-like"/>
    <property type="match status" value="1"/>
</dbReference>
<dbReference type="GO" id="GO:0004567">
    <property type="term" value="F:beta-mannosidase activity"/>
    <property type="evidence" value="ECO:0007669"/>
    <property type="project" value="UniProtKB-EC"/>
</dbReference>
<dbReference type="InterPro" id="IPR050887">
    <property type="entry name" value="Beta-mannosidase_GH2"/>
</dbReference>
<keyword evidence="6" id="KW-0378">Hydrolase</keyword>
<evidence type="ECO:0000313" key="13">
    <source>
        <dbReference type="EMBL" id="PIK46074.1"/>
    </source>
</evidence>
<dbReference type="Proteomes" id="UP000230750">
    <property type="component" value="Unassembled WGS sequence"/>
</dbReference>
<reference evidence="13 14" key="1">
    <citation type="journal article" date="2017" name="PLoS Biol.">
        <title>The sea cucumber genome provides insights into morphological evolution and visceral regeneration.</title>
        <authorList>
            <person name="Zhang X."/>
            <person name="Sun L."/>
            <person name="Yuan J."/>
            <person name="Sun Y."/>
            <person name="Gao Y."/>
            <person name="Zhang L."/>
            <person name="Li S."/>
            <person name="Dai H."/>
            <person name="Hamel J.F."/>
            <person name="Liu C."/>
            <person name="Yu Y."/>
            <person name="Liu S."/>
            <person name="Lin W."/>
            <person name="Guo K."/>
            <person name="Jin S."/>
            <person name="Xu P."/>
            <person name="Storey K.B."/>
            <person name="Huan P."/>
            <person name="Zhang T."/>
            <person name="Zhou Y."/>
            <person name="Zhang J."/>
            <person name="Lin C."/>
            <person name="Li X."/>
            <person name="Xing L."/>
            <person name="Huo D."/>
            <person name="Sun M."/>
            <person name="Wang L."/>
            <person name="Mercier A."/>
            <person name="Li F."/>
            <person name="Yang H."/>
            <person name="Xiang J."/>
        </authorList>
    </citation>
    <scope>NUCLEOTIDE SEQUENCE [LARGE SCALE GENOMIC DNA]</scope>
    <source>
        <strain evidence="13">Shaxun</strain>
        <tissue evidence="13">Muscle</tissue>
    </source>
</reference>
<evidence type="ECO:0000256" key="6">
    <source>
        <dbReference type="ARBA" id="ARBA00022801"/>
    </source>
</evidence>
<comment type="subcellular location">
    <subcellularLocation>
        <location evidence="2">Lysosome</location>
    </subcellularLocation>
</comment>
<dbReference type="Gene3D" id="3.20.20.80">
    <property type="entry name" value="Glycosidases"/>
    <property type="match status" value="1"/>
</dbReference>
<keyword evidence="7" id="KW-0325">Glycoprotein</keyword>
<evidence type="ECO:0000256" key="9">
    <source>
        <dbReference type="ARBA" id="ARBA00023295"/>
    </source>
</evidence>
<dbReference type="STRING" id="307972.A0A2G8KDJ6"/>
<dbReference type="PANTHER" id="PTHR43730:SF1">
    <property type="entry name" value="BETA-MANNOSIDASE"/>
    <property type="match status" value="1"/>
</dbReference>
<evidence type="ECO:0000256" key="5">
    <source>
        <dbReference type="ARBA" id="ARBA00022729"/>
    </source>
</evidence>
<evidence type="ECO:0000256" key="3">
    <source>
        <dbReference type="ARBA" id="ARBA00007401"/>
    </source>
</evidence>
<dbReference type="Gene3D" id="2.60.40.10">
    <property type="entry name" value="Immunoglobulins"/>
    <property type="match status" value="1"/>
</dbReference>
<evidence type="ECO:0000256" key="11">
    <source>
        <dbReference type="SAM" id="SignalP"/>
    </source>
</evidence>
<evidence type="ECO:0000256" key="7">
    <source>
        <dbReference type="ARBA" id="ARBA00023180"/>
    </source>
</evidence>
<evidence type="ECO:0000256" key="4">
    <source>
        <dbReference type="ARBA" id="ARBA00012754"/>
    </source>
</evidence>
<dbReference type="EMBL" id="MRZV01000668">
    <property type="protein sequence ID" value="PIK46074.1"/>
    <property type="molecule type" value="Genomic_DNA"/>
</dbReference>
<protein>
    <recommendedName>
        <fullName evidence="4">beta-mannosidase</fullName>
        <ecNumber evidence="4">3.2.1.25</ecNumber>
    </recommendedName>
    <alternativeName>
        <fullName evidence="10">Mannanase</fullName>
    </alternativeName>
</protein>
<dbReference type="Pfam" id="PF22666">
    <property type="entry name" value="Glyco_hydro_2_N2"/>
    <property type="match status" value="1"/>
</dbReference>
<gene>
    <name evidence="13" type="ORF">BSL78_17067</name>
</gene>
<dbReference type="SUPFAM" id="SSF49785">
    <property type="entry name" value="Galactose-binding domain-like"/>
    <property type="match status" value="1"/>
</dbReference>
<evidence type="ECO:0000256" key="1">
    <source>
        <dbReference type="ARBA" id="ARBA00000829"/>
    </source>
</evidence>
<dbReference type="FunFam" id="3.20.20.80:FF:000035">
    <property type="entry name" value="Mannosidase beta"/>
    <property type="match status" value="1"/>
</dbReference>
<evidence type="ECO:0000256" key="8">
    <source>
        <dbReference type="ARBA" id="ARBA00023228"/>
    </source>
</evidence>
<evidence type="ECO:0000256" key="10">
    <source>
        <dbReference type="ARBA" id="ARBA00033445"/>
    </source>
</evidence>
<dbReference type="GO" id="GO:0005764">
    <property type="term" value="C:lysosome"/>
    <property type="evidence" value="ECO:0007669"/>
    <property type="project" value="UniProtKB-SubCell"/>
</dbReference>
<evidence type="ECO:0000313" key="14">
    <source>
        <dbReference type="Proteomes" id="UP000230750"/>
    </source>
</evidence>
<evidence type="ECO:0000259" key="12">
    <source>
        <dbReference type="Pfam" id="PF22666"/>
    </source>
</evidence>
<dbReference type="SUPFAM" id="SSF51445">
    <property type="entry name" value="(Trans)glycosidases"/>
    <property type="match status" value="1"/>
</dbReference>
<dbReference type="PANTHER" id="PTHR43730">
    <property type="entry name" value="BETA-MANNOSIDASE"/>
    <property type="match status" value="1"/>
</dbReference>
<evidence type="ECO:0000256" key="2">
    <source>
        <dbReference type="ARBA" id="ARBA00004371"/>
    </source>
</evidence>
<name>A0A2G8KDJ6_STIJA</name>
<keyword evidence="5 11" id="KW-0732">Signal</keyword>
<proteinExistence type="inferred from homology"/>
<comment type="caution">
    <text evidence="13">The sequence shown here is derived from an EMBL/GenBank/DDBJ whole genome shotgun (WGS) entry which is preliminary data.</text>
</comment>
<keyword evidence="9" id="KW-0326">Glycosidase</keyword>
<feature type="signal peptide" evidence="11">
    <location>
        <begin position="1"/>
        <end position="17"/>
    </location>
</feature>
<dbReference type="EC" id="3.2.1.25" evidence="4"/>
<dbReference type="InterPro" id="IPR013783">
    <property type="entry name" value="Ig-like_fold"/>
</dbReference>
<dbReference type="SUPFAM" id="SSF49303">
    <property type="entry name" value="beta-Galactosidase/glucuronidase domain"/>
    <property type="match status" value="1"/>
</dbReference>
<dbReference type="GO" id="GO:0006516">
    <property type="term" value="P:glycoprotein catabolic process"/>
    <property type="evidence" value="ECO:0007669"/>
    <property type="project" value="TreeGrafter"/>
</dbReference>
<dbReference type="AlphaFoldDB" id="A0A2G8KDJ6"/>
<feature type="chain" id="PRO_5013546674" description="beta-mannosidase" evidence="11">
    <location>
        <begin position="18"/>
        <end position="732"/>
    </location>
</feature>
<organism evidence="13 14">
    <name type="scientific">Stichopus japonicus</name>
    <name type="common">Sea cucumber</name>
    <dbReference type="NCBI Taxonomy" id="307972"/>
    <lineage>
        <taxon>Eukaryota</taxon>
        <taxon>Metazoa</taxon>
        <taxon>Echinodermata</taxon>
        <taxon>Eleutherozoa</taxon>
        <taxon>Echinozoa</taxon>
        <taxon>Holothuroidea</taxon>
        <taxon>Aspidochirotacea</taxon>
        <taxon>Aspidochirotida</taxon>
        <taxon>Stichopodidae</taxon>
        <taxon>Apostichopus</taxon>
    </lineage>
</organism>
<dbReference type="InterPro" id="IPR036156">
    <property type="entry name" value="Beta-gal/glucu_dom_sf"/>
</dbReference>
<keyword evidence="8" id="KW-0458">Lysosome</keyword>
<comment type="similarity">
    <text evidence="3">Belongs to the glycosyl hydrolase 2 family.</text>
</comment>
<comment type="catalytic activity">
    <reaction evidence="1">
        <text>Hydrolysis of terminal, non-reducing beta-D-mannose residues in beta-D-mannosides.</text>
        <dbReference type="EC" id="3.2.1.25"/>
    </reaction>
</comment>
<accession>A0A2G8KDJ6</accession>
<keyword evidence="14" id="KW-1185">Reference proteome</keyword>
<dbReference type="InterPro" id="IPR054593">
    <property type="entry name" value="Beta-mannosidase-like_N2"/>
</dbReference>
<dbReference type="FunFam" id="2.60.120.260:FF:000060">
    <property type="entry name" value="Probable beta-mannosidase"/>
    <property type="match status" value="1"/>
</dbReference>
<dbReference type="InterPro" id="IPR008979">
    <property type="entry name" value="Galactose-bd-like_sf"/>
</dbReference>
<dbReference type="InterPro" id="IPR017853">
    <property type="entry name" value="GH"/>
</dbReference>
<sequence>MLQYVMILVCINLLCDAKTFGDSKKTLIIPLDADFGSFQWRVHNANHSYDLVAAVPGGVHTALMHNANIGDPYYRFRDVEYRWIAYENWTYYRNFSLTGEVFTRNSVVLSVAGLDTIAKVFINGVHVGSSDNMFHTHEWDIKSLAKKGLNNISISFTAAPTVALDRFNKYPYDVPPDCPPAVQNGICHMNFLRKEQCSFSWDWGPAFAPQGVWKNLSIQAFDAAVITDVLAIPLPNGDFSMWKLNVTVFFSVGALPANSSASGTISVTSPFTMVEDVPIKLTRDRPNYNILLDEVKLSEENLWWPHGFGKQSLYQLNITFRNSQFDSLSNKSIKFGFRAVELVQEDIPKSPGYSFYFKINGRSIFIKGSNWIPADAFQERITRGYLRNLLQSVVDANMHALRVWGGGVYEQDVFYEICDELGIVLWQDVMFGCAMYPTNKDFLASVQREVRLQVRRIGHHPSLLIWAGNNENEAALRQNWYGTAGNFTLYRADYIKLYIDTIGREVNAQVTNIPFVSSSPSNGKETETSGWIAGNPYDTHYGDVHYYDYATDCWDLRSFPKTRFASEYGFQSWPSLESPKKVSIQDDWDFGSNFSHHRQHHENGNLQMLNMITKHFNTSQRKNFAEAFHDMIYLTQISQGLCIKFETEHYRRLQSLIESGEGHCMGALYWQLNDIWQAPTWASIEYGGNWKMLHYFAKDFFAPILASGKEEDGQLYVYSITDARDLNDVTMK</sequence>
<feature type="domain" description="Beta-mannosidase-like galactose-binding" evidence="12">
    <location>
        <begin position="40"/>
        <end position="214"/>
    </location>
</feature>